<organism evidence="1">
    <name type="scientific">marine metagenome</name>
    <dbReference type="NCBI Taxonomy" id="408172"/>
    <lineage>
        <taxon>unclassified sequences</taxon>
        <taxon>metagenomes</taxon>
        <taxon>ecological metagenomes</taxon>
    </lineage>
</organism>
<evidence type="ECO:0000313" key="1">
    <source>
        <dbReference type="EMBL" id="SVD08370.1"/>
    </source>
</evidence>
<feature type="non-terminal residue" evidence="1">
    <location>
        <position position="70"/>
    </location>
</feature>
<name>A0A382SEJ5_9ZZZZ</name>
<dbReference type="AlphaFoldDB" id="A0A382SEJ5"/>
<protein>
    <submittedName>
        <fullName evidence="1">Uncharacterized protein</fullName>
    </submittedName>
</protein>
<sequence>MSYRTNPDRILENIDRARNRDAENAGLYVERQAMGRDLDTEIPDIDATTTERLKRVFGILESAYTKAAGR</sequence>
<accession>A0A382SEJ5</accession>
<gene>
    <name evidence="1" type="ORF">METZ01_LOCUS361224</name>
</gene>
<proteinExistence type="predicted"/>
<reference evidence="1" key="1">
    <citation type="submission" date="2018-05" db="EMBL/GenBank/DDBJ databases">
        <authorList>
            <person name="Lanie J.A."/>
            <person name="Ng W.-L."/>
            <person name="Kazmierczak K.M."/>
            <person name="Andrzejewski T.M."/>
            <person name="Davidsen T.M."/>
            <person name="Wayne K.J."/>
            <person name="Tettelin H."/>
            <person name="Glass J.I."/>
            <person name="Rusch D."/>
            <person name="Podicherti R."/>
            <person name="Tsui H.-C.T."/>
            <person name="Winkler M.E."/>
        </authorList>
    </citation>
    <scope>NUCLEOTIDE SEQUENCE</scope>
</reference>
<dbReference type="EMBL" id="UINC01128550">
    <property type="protein sequence ID" value="SVD08370.1"/>
    <property type="molecule type" value="Genomic_DNA"/>
</dbReference>